<dbReference type="GO" id="GO:0015074">
    <property type="term" value="P:DNA integration"/>
    <property type="evidence" value="ECO:0007669"/>
    <property type="project" value="UniProtKB-KW"/>
</dbReference>
<dbReference type="InterPro" id="IPR002104">
    <property type="entry name" value="Integrase_catalytic"/>
</dbReference>
<keyword evidence="9" id="KW-1185">Reference proteome</keyword>
<dbReference type="GO" id="GO:0003677">
    <property type="term" value="F:DNA binding"/>
    <property type="evidence" value="ECO:0007669"/>
    <property type="project" value="UniProtKB-KW"/>
</dbReference>
<dbReference type="Gene3D" id="1.10.443.10">
    <property type="entry name" value="Intergrase catalytic core"/>
    <property type="match status" value="1"/>
</dbReference>
<dbReference type="PROSITE" id="PS51898">
    <property type="entry name" value="TYR_RECOMBINASE"/>
    <property type="match status" value="1"/>
</dbReference>
<organism evidence="7 8">
    <name type="scientific">Roseibaca calidilacus</name>
    <dbReference type="NCBI Taxonomy" id="1666912"/>
    <lineage>
        <taxon>Bacteria</taxon>
        <taxon>Pseudomonadati</taxon>
        <taxon>Pseudomonadota</taxon>
        <taxon>Alphaproteobacteria</taxon>
        <taxon>Rhodobacterales</taxon>
        <taxon>Paracoccaceae</taxon>
        <taxon>Roseinatronobacter</taxon>
    </lineage>
</organism>
<evidence type="ECO:0000256" key="1">
    <source>
        <dbReference type="ARBA" id="ARBA00008857"/>
    </source>
</evidence>
<dbReference type="GO" id="GO:0006310">
    <property type="term" value="P:DNA recombination"/>
    <property type="evidence" value="ECO:0007669"/>
    <property type="project" value="UniProtKB-KW"/>
</dbReference>
<dbReference type="PANTHER" id="PTHR30349:SF41">
    <property type="entry name" value="INTEGRASE_RECOMBINASE PROTEIN MJ0367-RELATED"/>
    <property type="match status" value="1"/>
</dbReference>
<protein>
    <submittedName>
        <fullName evidence="6 7">Phage integrase family</fullName>
    </submittedName>
</protein>
<keyword evidence="2" id="KW-0229">DNA integration</keyword>
<proteinExistence type="inferred from homology"/>
<keyword evidence="4" id="KW-0233">DNA recombination</keyword>
<evidence type="ECO:0000313" key="6">
    <source>
        <dbReference type="EMBL" id="CUX80124.1"/>
    </source>
</evidence>
<reference evidence="7 8" key="1">
    <citation type="submission" date="2015-09" db="EMBL/GenBank/DDBJ databases">
        <title>Identification and resolution of microdiversity through metagenomic sequencing of parallel consortia.</title>
        <authorList>
            <person name="Nelson W.C."/>
            <person name="Romine M.F."/>
            <person name="Lindemann S.R."/>
        </authorList>
    </citation>
    <scope>NUCLEOTIDE SEQUENCE [LARGE SCALE GENOMIC DNA]</scope>
    <source>
        <strain evidence="7">HL-91</strain>
    </source>
</reference>
<dbReference type="EMBL" id="FBYC01000004">
    <property type="protein sequence ID" value="CUX80124.1"/>
    <property type="molecule type" value="Genomic_DNA"/>
</dbReference>
<dbReference type="AlphaFoldDB" id="A0A0P7YTU4"/>
<evidence type="ECO:0000256" key="4">
    <source>
        <dbReference type="ARBA" id="ARBA00023172"/>
    </source>
</evidence>
<dbReference type="PANTHER" id="PTHR30349">
    <property type="entry name" value="PHAGE INTEGRASE-RELATED"/>
    <property type="match status" value="1"/>
</dbReference>
<evidence type="ECO:0000256" key="3">
    <source>
        <dbReference type="ARBA" id="ARBA00023125"/>
    </source>
</evidence>
<accession>A0A0P7YTU4</accession>
<dbReference type="InterPro" id="IPR010998">
    <property type="entry name" value="Integrase_recombinase_N"/>
</dbReference>
<dbReference type="EMBL" id="LJSG01000011">
    <property type="protein sequence ID" value="KPP92804.1"/>
    <property type="molecule type" value="Genomic_DNA"/>
</dbReference>
<evidence type="ECO:0000313" key="7">
    <source>
        <dbReference type="EMBL" id="KPP92804.1"/>
    </source>
</evidence>
<evidence type="ECO:0000256" key="2">
    <source>
        <dbReference type="ARBA" id="ARBA00022908"/>
    </source>
</evidence>
<evidence type="ECO:0000313" key="9">
    <source>
        <dbReference type="Proteomes" id="UP000182045"/>
    </source>
</evidence>
<reference evidence="6 9" key="2">
    <citation type="submission" date="2016-01" db="EMBL/GenBank/DDBJ databases">
        <authorList>
            <person name="Varghese N."/>
        </authorList>
    </citation>
    <scope>NUCLEOTIDE SEQUENCE [LARGE SCALE GENOMIC DNA]</scope>
    <source>
        <strain evidence="6 9">HL-91</strain>
    </source>
</reference>
<dbReference type="InterPro" id="IPR013762">
    <property type="entry name" value="Integrase-like_cat_sf"/>
</dbReference>
<comment type="similarity">
    <text evidence="1">Belongs to the 'phage' integrase family.</text>
</comment>
<sequence>MGRIAYLTKRGKIWWYRRRHPAIVIDMAQGHDFRIENGPRRSTFQAKGHLSVSLGTTSAREARILAARLGTLFELEWAKYEQSISQMDERPQQDLIESLAETLAANARQLIGHYRATEVARLSPQVREKAFARVDAELRQSLGIAPSMFPDLFNRTLPAPILGITYEVDDLVYKDMFPEEHALQQESDRLYQEYLEYIEEFGPGEDGRPHLPAPQVEIVPLVAQNKGGTDDAATGVTDDSTQTIHLEETVDAVERVIKQLLETCERESRPLKTAFPGAERIAKSLFETALRLGHTPEQTPQGTTAPGQPVYNQEPLSKFAETYLKLRSEGYTLRRQDETPHPDSGKKFIRSSLANYRSTIKLFIDLIGDLPIGEIGRDEVLEFNDLIQRLPKHHGKSSQDQRPARQVIEDADEQDAVIETELPDKLAEKGMAPGDIEDKVAEALIQRISATTVQRHQTALRAMFEYAFACRYVETNPFKGRVLTDAEVKRRKRSERRIERKGWGDNIYALFKSPIYQETLEDVGEPLFWAPLIAVYAGLRLEEICQLRVNDFLREDGIPYIAVQNEIGSQTYKSENAIRKIPLHKALIDLDLPKLVSLRRQSKSSRLFPDLPRSKSNNTLSGIMSKRFHHYRQSRGLYAPAQDFHALRTEFQTRLTRQRVPDHVRRGLMGHEQADVTHEHYFRAGETMASLKEYIDRIDIDHSNINPPFGRALANRSLRLKVVASRTT</sequence>
<dbReference type="RefSeq" id="WP_176699333.1">
    <property type="nucleotide sequence ID" value="NZ_FBYC01000004.1"/>
</dbReference>
<dbReference type="STRING" id="1666912.Ga0058931_0829"/>
<gene>
    <name evidence="6" type="ORF">Ga0058931_0829</name>
    <name evidence="7" type="ORF">HLUCCA05_10445</name>
</gene>
<dbReference type="InterPro" id="IPR050090">
    <property type="entry name" value="Tyrosine_recombinase_XerCD"/>
</dbReference>
<dbReference type="SUPFAM" id="SSF56349">
    <property type="entry name" value="DNA breaking-rejoining enzymes"/>
    <property type="match status" value="1"/>
</dbReference>
<comment type="caution">
    <text evidence="7">The sequence shown here is derived from an EMBL/GenBank/DDBJ whole genome shotgun (WGS) entry which is preliminary data.</text>
</comment>
<dbReference type="Pfam" id="PF00589">
    <property type="entry name" value="Phage_integrase"/>
    <property type="match status" value="1"/>
</dbReference>
<dbReference type="Proteomes" id="UP000050413">
    <property type="component" value="Unassembled WGS sequence"/>
</dbReference>
<evidence type="ECO:0000259" key="5">
    <source>
        <dbReference type="PROSITE" id="PS51898"/>
    </source>
</evidence>
<dbReference type="InterPro" id="IPR011010">
    <property type="entry name" value="DNA_brk_join_enz"/>
</dbReference>
<feature type="domain" description="Tyr recombinase" evidence="5">
    <location>
        <begin position="497"/>
        <end position="696"/>
    </location>
</feature>
<evidence type="ECO:0000313" key="8">
    <source>
        <dbReference type="Proteomes" id="UP000050413"/>
    </source>
</evidence>
<keyword evidence="3" id="KW-0238">DNA-binding</keyword>
<dbReference type="Gene3D" id="1.10.150.130">
    <property type="match status" value="1"/>
</dbReference>
<name>A0A0P7YTU4_9RHOB</name>
<dbReference type="CDD" id="cd01184">
    <property type="entry name" value="INT_C_like_1"/>
    <property type="match status" value="1"/>
</dbReference>
<dbReference type="Proteomes" id="UP000182045">
    <property type="component" value="Unassembled WGS sequence"/>
</dbReference>